<organism evidence="6 7">
    <name type="scientific">Actinia tenebrosa</name>
    <name type="common">Australian red waratah sea anemone</name>
    <dbReference type="NCBI Taxonomy" id="6105"/>
    <lineage>
        <taxon>Eukaryota</taxon>
        <taxon>Metazoa</taxon>
        <taxon>Cnidaria</taxon>
        <taxon>Anthozoa</taxon>
        <taxon>Hexacorallia</taxon>
        <taxon>Actiniaria</taxon>
        <taxon>Actiniidae</taxon>
        <taxon>Actinia</taxon>
    </lineage>
</organism>
<evidence type="ECO:0000313" key="6">
    <source>
        <dbReference type="Proteomes" id="UP000515163"/>
    </source>
</evidence>
<dbReference type="RefSeq" id="XP_031562776.1">
    <property type="nucleotide sequence ID" value="XM_031706916.1"/>
</dbReference>
<evidence type="ECO:0000256" key="4">
    <source>
        <dbReference type="PIRNR" id="PIRNR023577"/>
    </source>
</evidence>
<gene>
    <name evidence="7" type="primary">LOC116298438</name>
</gene>
<dbReference type="Gene3D" id="3.30.40.10">
    <property type="entry name" value="Zinc/RING finger domain, C3HC4 (zinc finger)"/>
    <property type="match status" value="2"/>
</dbReference>
<dbReference type="KEGG" id="aten:116298438"/>
<dbReference type="Pfam" id="PF15906">
    <property type="entry name" value="zf-NOSIP"/>
    <property type="match status" value="1"/>
</dbReference>
<dbReference type="InterPro" id="IPR013083">
    <property type="entry name" value="Znf_RING/FYVE/PHD"/>
</dbReference>
<comment type="similarity">
    <text evidence="2 4">Belongs to the NOSIP family.</text>
</comment>
<keyword evidence="3 4" id="KW-0539">Nucleus</keyword>
<dbReference type="OrthoDB" id="116827at2759"/>
<comment type="subcellular location">
    <subcellularLocation>
        <location evidence="1 4">Nucleus</location>
    </subcellularLocation>
</comment>
<dbReference type="AlphaFoldDB" id="A0A6P8I5X9"/>
<reference evidence="7" key="1">
    <citation type="submission" date="2025-08" db="UniProtKB">
        <authorList>
            <consortium name="RefSeq"/>
        </authorList>
    </citation>
    <scope>IDENTIFICATION</scope>
    <source>
        <tissue evidence="7">Tentacle</tissue>
    </source>
</reference>
<name>A0A6P8I5X9_ACTTE</name>
<dbReference type="GeneID" id="116298438"/>
<dbReference type="CDD" id="cd16661">
    <property type="entry name" value="RING-Ubox1_NOSIP"/>
    <property type="match status" value="1"/>
</dbReference>
<dbReference type="SUPFAM" id="SSF57850">
    <property type="entry name" value="RING/U-box"/>
    <property type="match status" value="2"/>
</dbReference>
<evidence type="ECO:0000256" key="3">
    <source>
        <dbReference type="ARBA" id="ARBA00023242"/>
    </source>
</evidence>
<dbReference type="PIRSF" id="PIRSF023577">
    <property type="entry name" value="ENOS_interacting"/>
    <property type="match status" value="1"/>
</dbReference>
<evidence type="ECO:0000259" key="5">
    <source>
        <dbReference type="Pfam" id="PF15906"/>
    </source>
</evidence>
<dbReference type="FunCoup" id="A0A6P8I5X9">
    <property type="interactions" value="2726"/>
</dbReference>
<dbReference type="FunFam" id="3.30.40.10:FF:001144">
    <property type="entry name" value="Nitric oxide synthase-interacting protein"/>
    <property type="match status" value="1"/>
</dbReference>
<dbReference type="CDD" id="cd16662">
    <property type="entry name" value="RING-Ubox2_NOSIP"/>
    <property type="match status" value="1"/>
</dbReference>
<sequence>MTRHGKNATASTVYSYHEKKKDTKSSGYGSEKIRLGKDSVKDFDCCSLTLQPCRHPVITPDGYLYDKQAILECLLHQKTQIAKKTKEFEKQMKKIQAEDSGKTSEEERAKLESFMNMEKRILTKPSTVFKAAKQTATVDEPQPSTSKVQNAANDKSLPSFWIPSLTPEAKPTLIKKPDSKTYCPMSKKPLKVKDLIPVNFTLIDKDDKPLVAKSERYKCAVTGDTLGNSVPCAVLRNTGNVVTMDCVERLIKKDMLCPFTGVKLKEKDIIPMQRGGTGFAASGVTLEAKKDGPAMQA</sequence>
<keyword evidence="6" id="KW-1185">Reference proteome</keyword>
<dbReference type="PANTHER" id="PTHR13063:SF10">
    <property type="entry name" value="NITRIC OXIDE SYNTHASE-INTERACTING PROTEIN"/>
    <property type="match status" value="1"/>
</dbReference>
<proteinExistence type="inferred from homology"/>
<dbReference type="GO" id="GO:0061630">
    <property type="term" value="F:ubiquitin protein ligase activity"/>
    <property type="evidence" value="ECO:0007669"/>
    <property type="project" value="InterPro"/>
</dbReference>
<feature type="domain" description="Nitric oxide synthase-interacting protein zinc-finger" evidence="5">
    <location>
        <begin position="4"/>
        <end position="78"/>
    </location>
</feature>
<dbReference type="PANTHER" id="PTHR13063">
    <property type="entry name" value="ENOS INTERACTING PROTEIN"/>
    <property type="match status" value="1"/>
</dbReference>
<dbReference type="Proteomes" id="UP000515163">
    <property type="component" value="Unplaced"/>
</dbReference>
<evidence type="ECO:0000313" key="7">
    <source>
        <dbReference type="RefSeq" id="XP_031562776.1"/>
    </source>
</evidence>
<protein>
    <submittedName>
        <fullName evidence="7">Nitric oxide synthase-interacting protein-like</fullName>
    </submittedName>
</protein>
<dbReference type="GO" id="GO:0005634">
    <property type="term" value="C:nucleus"/>
    <property type="evidence" value="ECO:0007669"/>
    <property type="project" value="UniProtKB-SubCell"/>
</dbReference>
<dbReference type="InParanoid" id="A0A6P8I5X9"/>
<evidence type="ECO:0000256" key="1">
    <source>
        <dbReference type="ARBA" id="ARBA00004123"/>
    </source>
</evidence>
<dbReference type="InterPro" id="IPR016818">
    <property type="entry name" value="NOSIP"/>
</dbReference>
<dbReference type="InterPro" id="IPR031790">
    <property type="entry name" value="Znf-NOSIP"/>
</dbReference>
<accession>A0A6P8I5X9</accession>
<evidence type="ECO:0000256" key="2">
    <source>
        <dbReference type="ARBA" id="ARBA00008126"/>
    </source>
</evidence>